<dbReference type="RefSeq" id="XP_029741947.1">
    <property type="nucleotide sequence ID" value="XM_029881859.1"/>
</dbReference>
<dbReference type="GeneID" id="40724155"/>
<dbReference type="Pfam" id="PF23647">
    <property type="entry name" value="TRAPPC13_M"/>
    <property type="match status" value="1"/>
</dbReference>
<dbReference type="KEGG" id="sgra:EX895_001260"/>
<dbReference type="InterPro" id="IPR010378">
    <property type="entry name" value="TRAPPC13"/>
</dbReference>
<proteinExistence type="predicted"/>
<dbReference type="AlphaFoldDB" id="A0A4U7L3J0"/>
<feature type="region of interest" description="Disordered" evidence="1">
    <location>
        <begin position="484"/>
        <end position="523"/>
    </location>
</feature>
<feature type="region of interest" description="Disordered" evidence="1">
    <location>
        <begin position="611"/>
        <end position="648"/>
    </location>
</feature>
<dbReference type="Proteomes" id="UP000306050">
    <property type="component" value="Chromosome SGRAM_10"/>
</dbReference>
<feature type="compositionally biased region" description="Polar residues" evidence="1">
    <location>
        <begin position="577"/>
        <end position="588"/>
    </location>
</feature>
<evidence type="ECO:0000259" key="2">
    <source>
        <dbReference type="Pfam" id="PF06159"/>
    </source>
</evidence>
<gene>
    <name evidence="4" type="ORF">EX895_001260</name>
</gene>
<accession>A0A4U7L3J0</accession>
<keyword evidence="5" id="KW-1185">Reference proteome</keyword>
<feature type="domain" description="Trafficking protein particle complex subunit 13 middle" evidence="3">
    <location>
        <begin position="268"/>
        <end position="422"/>
    </location>
</feature>
<dbReference type="InterPro" id="IPR055429">
    <property type="entry name" value="TRAPPC13_M"/>
</dbReference>
<protein>
    <submittedName>
        <fullName evidence="4">Uncharacterized protein</fullName>
    </submittedName>
</protein>
<dbReference type="EMBL" id="SRRM01000003">
    <property type="protein sequence ID" value="TKY89962.1"/>
    <property type="molecule type" value="Genomic_DNA"/>
</dbReference>
<dbReference type="PANTHER" id="PTHR13134">
    <property type="entry name" value="TRAFFICKING PROTEIN PARTICLE COMPLEX SUBUNIT 13"/>
    <property type="match status" value="1"/>
</dbReference>
<reference evidence="4 5" key="1">
    <citation type="submission" date="2019-05" db="EMBL/GenBank/DDBJ databases">
        <title>Sporisorium graminicola CBS 10092 draft sequencing and annotation.</title>
        <authorList>
            <person name="Solano-Gonzalez S."/>
            <person name="Caddick M.X."/>
            <person name="Darby A."/>
        </authorList>
    </citation>
    <scope>NUCLEOTIDE SEQUENCE [LARGE SCALE GENOMIC DNA]</scope>
    <source>
        <strain evidence="4 5">CBS 10092</strain>
    </source>
</reference>
<evidence type="ECO:0000259" key="3">
    <source>
        <dbReference type="Pfam" id="PF23647"/>
    </source>
</evidence>
<feature type="region of interest" description="Disordered" evidence="1">
    <location>
        <begin position="1"/>
        <end position="44"/>
    </location>
</feature>
<sequence>MASTLSAPPAVASGGAPRPPHQSTPLPQPAGAPPSPSTAPHNAGPHLLSLKVMRASAPSLAVSEKPFYELSGVDETTSSGDELIGAVGRGIEESLTHDLLSNRWEGVNGSTSAANFPISNLLVLPNSFGTLSLGETFRTYLCVRNEAATAVREPSLQVEMQVGASDSQQQAENVKWHQLAHVILPTPTRFSPDPTAADTAEDAGRPVWELAPAQPLETSLGYDIKDLGPHVLVCTVGYKSPLQQNNEIVWVERSFRKYYKFSVDRSPISVRTKVHQPRHASSLTHPDAAVRGRVELEVQVQNVAGNGASLVFQGMMLKPAQGWKWQSIDRPSLNKGEGLEDMWVGRSGNEVLADGDVRQYLFALTPSTAATVAEEAAKAGIDLGTSAEGYAIRGDALGNLDISWRMSSGEPGRLQTSQLVRRRVVSPPVTAPSSSVKLAPQLSAQLTLQASALERLRKVRPGTMVELDVQVAVCDVSGLLLPASTASTNGSGAGDDDDDTPLSEIASSSPRNKRAALQSATDQPLTIRRTLRLALQHCSIEPPTPSTAPLANPASAAAADPSMAGDAPSTPRKTPLPSRTSTPTQASAVSALNKARLQANLSNLVRNSSLSLRPRASVDSPRPADSDSGASRSGTPLPPAPPPKTELAHAAPVDEHEVRKVESYILPEPVIGWETLVELYKVYSETHAQALTRATALPVVVPETFLPSPATVALPLGSTLISLSDAHLYLSALRTPDGSLRRSPPTGQANRAAHTATATLQWSVADDVQLYDAIRFGAVRLVLLSYSDSVNGIEDEPVQCMTTIHQLSVLAETVVLPH</sequence>
<feature type="domain" description="Trafficking protein particle complex subunit 13 N-terminal" evidence="2">
    <location>
        <begin position="46"/>
        <end position="263"/>
    </location>
</feature>
<dbReference type="InterPro" id="IPR055427">
    <property type="entry name" value="TRAPPC13_N"/>
</dbReference>
<evidence type="ECO:0000256" key="1">
    <source>
        <dbReference type="SAM" id="MobiDB-lite"/>
    </source>
</evidence>
<evidence type="ECO:0000313" key="4">
    <source>
        <dbReference type="EMBL" id="TKY89962.1"/>
    </source>
</evidence>
<feature type="region of interest" description="Disordered" evidence="1">
    <location>
        <begin position="540"/>
        <end position="588"/>
    </location>
</feature>
<evidence type="ECO:0000313" key="5">
    <source>
        <dbReference type="Proteomes" id="UP000306050"/>
    </source>
</evidence>
<dbReference type="GO" id="GO:1990072">
    <property type="term" value="C:TRAPPIII protein complex"/>
    <property type="evidence" value="ECO:0007669"/>
    <property type="project" value="TreeGrafter"/>
</dbReference>
<feature type="compositionally biased region" description="Low complexity" evidence="1">
    <location>
        <begin position="1"/>
        <end position="16"/>
    </location>
</feature>
<dbReference type="PANTHER" id="PTHR13134:SF3">
    <property type="entry name" value="TRAFFICKING PROTEIN PARTICLE COMPLEX SUBUNIT 13"/>
    <property type="match status" value="1"/>
</dbReference>
<feature type="compositionally biased region" description="Pro residues" evidence="1">
    <location>
        <begin position="17"/>
        <end position="37"/>
    </location>
</feature>
<organism evidence="4 5">
    <name type="scientific">Sporisorium graminicola</name>
    <dbReference type="NCBI Taxonomy" id="280036"/>
    <lineage>
        <taxon>Eukaryota</taxon>
        <taxon>Fungi</taxon>
        <taxon>Dikarya</taxon>
        <taxon>Basidiomycota</taxon>
        <taxon>Ustilaginomycotina</taxon>
        <taxon>Ustilaginomycetes</taxon>
        <taxon>Ustilaginales</taxon>
        <taxon>Ustilaginaceae</taxon>
        <taxon>Sporisorium</taxon>
    </lineage>
</organism>
<feature type="compositionally biased region" description="Low complexity" evidence="1">
    <location>
        <begin position="547"/>
        <end position="569"/>
    </location>
</feature>
<dbReference type="Pfam" id="PF06159">
    <property type="entry name" value="TRAPPC13_N"/>
    <property type="match status" value="1"/>
</dbReference>
<name>A0A4U7L3J0_9BASI</name>
<dbReference type="OrthoDB" id="10250284at2759"/>
<comment type="caution">
    <text evidence="4">The sequence shown here is derived from an EMBL/GenBank/DDBJ whole genome shotgun (WGS) entry which is preliminary data.</text>
</comment>